<dbReference type="AlphaFoldDB" id="A0AA90NQI2"/>
<sequence>MKWMYGLFIVLFSLISVAVSAEEVPVYIKGVITVNSHQAKRLHDLGAIFLDVRSEDQWLWGHIEGSHNLDLNGGFRQLFTTGTLNQDIPIVIYGNSSYHMGGAIASYLATLWGYTKVFFFRDGYFSWLALDYSVVLISDLN</sequence>
<organism evidence="2 3">
    <name type="scientific">Candidatus Endonucleibacter bathymodioli</name>
    <dbReference type="NCBI Taxonomy" id="539814"/>
    <lineage>
        <taxon>Bacteria</taxon>
        <taxon>Pseudomonadati</taxon>
        <taxon>Pseudomonadota</taxon>
        <taxon>Gammaproteobacteria</taxon>
        <taxon>Oceanospirillales</taxon>
        <taxon>Endozoicomonadaceae</taxon>
        <taxon>Candidatus Endonucleibacter</taxon>
    </lineage>
</organism>
<evidence type="ECO:0000313" key="2">
    <source>
        <dbReference type="EMBL" id="MDP0588679.1"/>
    </source>
</evidence>
<reference evidence="2 3" key="1">
    <citation type="journal article" date="2023" name="bioRxiv">
        <title>An intranuclear bacterial parasite of deep-sea mussels expresses apoptosis inhibitors acquired from its host.</title>
        <authorList>
            <person name="Gonzalez Porras M.A."/>
            <person name="Assie A."/>
            <person name="Tietjen M."/>
            <person name="Violette M."/>
            <person name="Kleiner M."/>
            <person name="Gruber-Vodicka H."/>
            <person name="Dubilier N."/>
            <person name="Leisch N."/>
        </authorList>
    </citation>
    <scope>NUCLEOTIDE SEQUENCE [LARGE SCALE GENOMIC DNA]</scope>
    <source>
        <strain evidence="2">IAP13</strain>
    </source>
</reference>
<name>A0AA90NQI2_9GAMM</name>
<dbReference type="InterPro" id="IPR001763">
    <property type="entry name" value="Rhodanese-like_dom"/>
</dbReference>
<dbReference type="Gene3D" id="3.40.250.10">
    <property type="entry name" value="Rhodanese-like domain"/>
    <property type="match status" value="1"/>
</dbReference>
<dbReference type="SMART" id="SM00450">
    <property type="entry name" value="RHOD"/>
    <property type="match status" value="1"/>
</dbReference>
<evidence type="ECO:0000313" key="3">
    <source>
        <dbReference type="Proteomes" id="UP001178148"/>
    </source>
</evidence>
<dbReference type="EMBL" id="JASXSV010000006">
    <property type="protein sequence ID" value="MDP0588679.1"/>
    <property type="molecule type" value="Genomic_DNA"/>
</dbReference>
<dbReference type="PROSITE" id="PS50206">
    <property type="entry name" value="RHODANESE_3"/>
    <property type="match status" value="1"/>
</dbReference>
<dbReference type="Proteomes" id="UP001178148">
    <property type="component" value="Unassembled WGS sequence"/>
</dbReference>
<keyword evidence="3" id="KW-1185">Reference proteome</keyword>
<comment type="caution">
    <text evidence="2">The sequence shown here is derived from an EMBL/GenBank/DDBJ whole genome shotgun (WGS) entry which is preliminary data.</text>
</comment>
<protein>
    <submittedName>
        <fullName evidence="2">Rhodanese-like domain-containing protein</fullName>
    </submittedName>
</protein>
<dbReference type="InterPro" id="IPR036873">
    <property type="entry name" value="Rhodanese-like_dom_sf"/>
</dbReference>
<gene>
    <name evidence="2" type="ORF">QS748_05560</name>
</gene>
<dbReference type="Pfam" id="PF00581">
    <property type="entry name" value="Rhodanese"/>
    <property type="match status" value="1"/>
</dbReference>
<evidence type="ECO:0000259" key="1">
    <source>
        <dbReference type="PROSITE" id="PS50206"/>
    </source>
</evidence>
<feature type="domain" description="Rhodanese" evidence="1">
    <location>
        <begin position="46"/>
        <end position="136"/>
    </location>
</feature>
<dbReference type="SUPFAM" id="SSF52821">
    <property type="entry name" value="Rhodanese/Cell cycle control phosphatase"/>
    <property type="match status" value="1"/>
</dbReference>
<proteinExistence type="predicted"/>
<accession>A0AA90NQI2</accession>
<dbReference type="CDD" id="cd00158">
    <property type="entry name" value="RHOD"/>
    <property type="match status" value="1"/>
</dbReference>